<organism evidence="4 5">
    <name type="scientific">Aquipuribacter nitratireducens</name>
    <dbReference type="NCBI Taxonomy" id="650104"/>
    <lineage>
        <taxon>Bacteria</taxon>
        <taxon>Bacillati</taxon>
        <taxon>Actinomycetota</taxon>
        <taxon>Actinomycetes</taxon>
        <taxon>Micrococcales</taxon>
        <taxon>Intrasporangiaceae</taxon>
        <taxon>Aquipuribacter</taxon>
    </lineage>
</organism>
<evidence type="ECO:0000256" key="1">
    <source>
        <dbReference type="SAM" id="MobiDB-lite"/>
    </source>
</evidence>
<reference evidence="5" key="1">
    <citation type="journal article" date="2019" name="Int. J. Syst. Evol. Microbiol.">
        <title>The Global Catalogue of Microorganisms (GCM) 10K type strain sequencing project: providing services to taxonomists for standard genome sequencing and annotation.</title>
        <authorList>
            <consortium name="The Broad Institute Genomics Platform"/>
            <consortium name="The Broad Institute Genome Sequencing Center for Infectious Disease"/>
            <person name="Wu L."/>
            <person name="Ma J."/>
        </authorList>
    </citation>
    <scope>NUCLEOTIDE SEQUENCE [LARGE SCALE GENOMIC DNA]</scope>
    <source>
        <strain evidence="5">CCUG 43114</strain>
    </source>
</reference>
<evidence type="ECO:0000313" key="4">
    <source>
        <dbReference type="EMBL" id="MFC5381221.1"/>
    </source>
</evidence>
<dbReference type="EC" id="3.1.3.16" evidence="4"/>
<dbReference type="PROSITE" id="PS51746">
    <property type="entry name" value="PPM_2"/>
    <property type="match status" value="1"/>
</dbReference>
<dbReference type="Gene3D" id="3.60.40.10">
    <property type="entry name" value="PPM-type phosphatase domain"/>
    <property type="match status" value="1"/>
</dbReference>
<dbReference type="SMART" id="SM00331">
    <property type="entry name" value="PP2C_SIG"/>
    <property type="match status" value="1"/>
</dbReference>
<comment type="caution">
    <text evidence="4">The sequence shown here is derived from an EMBL/GenBank/DDBJ whole genome shotgun (WGS) entry which is preliminary data.</text>
</comment>
<keyword evidence="4" id="KW-0378">Hydrolase</keyword>
<feature type="domain" description="PPM-type phosphatase" evidence="3">
    <location>
        <begin position="6"/>
        <end position="239"/>
    </location>
</feature>
<keyword evidence="2" id="KW-0472">Membrane</keyword>
<feature type="compositionally biased region" description="Low complexity" evidence="1">
    <location>
        <begin position="398"/>
        <end position="415"/>
    </location>
</feature>
<dbReference type="PANTHER" id="PTHR47992">
    <property type="entry name" value="PROTEIN PHOSPHATASE"/>
    <property type="match status" value="1"/>
</dbReference>
<dbReference type="RefSeq" id="WP_340270663.1">
    <property type="nucleotide sequence ID" value="NZ_JBBEOG010000007.1"/>
</dbReference>
<proteinExistence type="predicted"/>
<keyword evidence="5" id="KW-1185">Reference proteome</keyword>
<dbReference type="GO" id="GO:0004722">
    <property type="term" value="F:protein serine/threonine phosphatase activity"/>
    <property type="evidence" value="ECO:0007669"/>
    <property type="project" value="UniProtKB-EC"/>
</dbReference>
<gene>
    <name evidence="4" type="ORF">ACFPJ6_10495</name>
</gene>
<dbReference type="InterPro" id="IPR015655">
    <property type="entry name" value="PP2C"/>
</dbReference>
<feature type="region of interest" description="Disordered" evidence="1">
    <location>
        <begin position="259"/>
        <end position="292"/>
    </location>
</feature>
<feature type="compositionally biased region" description="Polar residues" evidence="1">
    <location>
        <begin position="416"/>
        <end position="429"/>
    </location>
</feature>
<evidence type="ECO:0000313" key="5">
    <source>
        <dbReference type="Proteomes" id="UP001596122"/>
    </source>
</evidence>
<evidence type="ECO:0000256" key="2">
    <source>
        <dbReference type="SAM" id="Phobius"/>
    </source>
</evidence>
<dbReference type="SMART" id="SM00332">
    <property type="entry name" value="PP2Cc"/>
    <property type="match status" value="1"/>
</dbReference>
<dbReference type="SUPFAM" id="SSF81606">
    <property type="entry name" value="PP2C-like"/>
    <property type="match status" value="1"/>
</dbReference>
<sequence length="429" mass="44482">MSIALRYAARSDIGLGRYSNNQDSGYAGPHLLAVADGMGGHAGGDVASSLAVGELAALDGEALSSGEAQSRLAGVLRRTNEALQRRTSDDPELAGMGTTVTALLRTGSRLILAHIGDSRAYLLRDGELVQVTVDHTYVQSLVDAGRITAEEAENHPQRNVVMRVLTGEHGDEPDLSVREGRPGDRWLLCSDGLSGFVSHETLHDTLAAGDDPATTADNLLRLALRGGGQDNITVVVADVVDLDDPPSTAPQVVGAAAKRTRGAAAAGPGDTPAQRAAALTRDAGDDEDDDDGPHGRRWVFWVVVAVLVAGLGGTVWGAWAWSQQQYFVGVAEGDDGDDVVAVYRGLPQDLGPISLSSVVETTDIAVDQLPSYQQEPVSEGITARGLDDARAKAEGLRQQPPASTPAASPTTEPTQGTAPSPATTAGVSG</sequence>
<feature type="region of interest" description="Disordered" evidence="1">
    <location>
        <begin position="388"/>
        <end position="429"/>
    </location>
</feature>
<protein>
    <submittedName>
        <fullName evidence="4">PP2C family protein-serine/threonine phosphatase</fullName>
        <ecNumber evidence="4">3.1.3.16</ecNumber>
    </submittedName>
</protein>
<dbReference type="Proteomes" id="UP001596122">
    <property type="component" value="Unassembled WGS sequence"/>
</dbReference>
<keyword evidence="2" id="KW-0812">Transmembrane</keyword>
<evidence type="ECO:0000259" key="3">
    <source>
        <dbReference type="PROSITE" id="PS51746"/>
    </source>
</evidence>
<name>A0ABW0GQU8_9MICO</name>
<feature type="compositionally biased region" description="Low complexity" evidence="1">
    <location>
        <begin position="259"/>
        <end position="273"/>
    </location>
</feature>
<accession>A0ABW0GQU8</accession>
<dbReference type="EMBL" id="JBHSLD010000009">
    <property type="protein sequence ID" value="MFC5381221.1"/>
    <property type="molecule type" value="Genomic_DNA"/>
</dbReference>
<keyword evidence="2" id="KW-1133">Transmembrane helix</keyword>
<dbReference type="CDD" id="cd00143">
    <property type="entry name" value="PP2Cc"/>
    <property type="match status" value="1"/>
</dbReference>
<feature type="transmembrane region" description="Helical" evidence="2">
    <location>
        <begin position="298"/>
        <end position="321"/>
    </location>
</feature>
<dbReference type="Pfam" id="PF13672">
    <property type="entry name" value="PP2C_2"/>
    <property type="match status" value="1"/>
</dbReference>
<dbReference type="InterPro" id="IPR001932">
    <property type="entry name" value="PPM-type_phosphatase-like_dom"/>
</dbReference>
<dbReference type="InterPro" id="IPR036457">
    <property type="entry name" value="PPM-type-like_dom_sf"/>
</dbReference>